<dbReference type="GO" id="GO:0005634">
    <property type="term" value="C:nucleus"/>
    <property type="evidence" value="ECO:0007669"/>
    <property type="project" value="TreeGrafter"/>
</dbReference>
<protein>
    <submittedName>
        <fullName evidence="2">807_t:CDS:1</fullName>
    </submittedName>
</protein>
<name>A0A9N9G6J1_9GLOM</name>
<feature type="region of interest" description="Disordered" evidence="1">
    <location>
        <begin position="349"/>
        <end position="372"/>
    </location>
</feature>
<evidence type="ECO:0000256" key="1">
    <source>
        <dbReference type="SAM" id="MobiDB-lite"/>
    </source>
</evidence>
<dbReference type="PANTHER" id="PTHR31285">
    <property type="entry name" value="NICOTINAMIDE MONONUCLEOTIDE ADENYLYLTRANSFERASE"/>
    <property type="match status" value="1"/>
</dbReference>
<dbReference type="Gene3D" id="3.40.50.620">
    <property type="entry name" value="HUPs"/>
    <property type="match status" value="1"/>
</dbReference>
<organism evidence="2 3">
    <name type="scientific">Paraglomus brasilianum</name>
    <dbReference type="NCBI Taxonomy" id="144538"/>
    <lineage>
        <taxon>Eukaryota</taxon>
        <taxon>Fungi</taxon>
        <taxon>Fungi incertae sedis</taxon>
        <taxon>Mucoromycota</taxon>
        <taxon>Glomeromycotina</taxon>
        <taxon>Glomeromycetes</taxon>
        <taxon>Paraglomerales</taxon>
        <taxon>Paraglomeraceae</taxon>
        <taxon>Paraglomus</taxon>
    </lineage>
</organism>
<dbReference type="GO" id="GO:0016887">
    <property type="term" value="F:ATP hydrolysis activity"/>
    <property type="evidence" value="ECO:0007669"/>
    <property type="project" value="TreeGrafter"/>
</dbReference>
<feature type="compositionally biased region" description="Polar residues" evidence="1">
    <location>
        <begin position="53"/>
        <end position="75"/>
    </location>
</feature>
<dbReference type="PANTHER" id="PTHR31285:SF0">
    <property type="entry name" value="NICOTINAMIDE MONONUCLEOTIDE ADENYLYLTRANSFERASE"/>
    <property type="match status" value="1"/>
</dbReference>
<dbReference type="GO" id="GO:0000309">
    <property type="term" value="F:nicotinamide-nucleotide adenylyltransferase activity"/>
    <property type="evidence" value="ECO:0007669"/>
    <property type="project" value="TreeGrafter"/>
</dbReference>
<evidence type="ECO:0000313" key="3">
    <source>
        <dbReference type="Proteomes" id="UP000789739"/>
    </source>
</evidence>
<reference evidence="2" key="1">
    <citation type="submission" date="2021-06" db="EMBL/GenBank/DDBJ databases">
        <authorList>
            <person name="Kallberg Y."/>
            <person name="Tangrot J."/>
            <person name="Rosling A."/>
        </authorList>
    </citation>
    <scope>NUCLEOTIDE SEQUENCE</scope>
    <source>
        <strain evidence="2">BR232B</strain>
    </source>
</reference>
<proteinExistence type="predicted"/>
<dbReference type="EMBL" id="CAJVPI010000957">
    <property type="protein sequence ID" value="CAG8584900.1"/>
    <property type="molecule type" value="Genomic_DNA"/>
</dbReference>
<dbReference type="OrthoDB" id="5591297at2759"/>
<evidence type="ECO:0000313" key="2">
    <source>
        <dbReference type="EMBL" id="CAG8584900.1"/>
    </source>
</evidence>
<feature type="compositionally biased region" description="Basic and acidic residues" evidence="1">
    <location>
        <begin position="349"/>
        <end position="359"/>
    </location>
</feature>
<feature type="region of interest" description="Disordered" evidence="1">
    <location>
        <begin position="45"/>
        <end position="75"/>
    </location>
</feature>
<comment type="caution">
    <text evidence="2">The sequence shown here is derived from an EMBL/GenBank/DDBJ whole genome shotgun (WGS) entry which is preliminary data.</text>
</comment>
<accession>A0A9N9G6J1</accession>
<dbReference type="Proteomes" id="UP000789739">
    <property type="component" value="Unassembled WGS sequence"/>
</dbReference>
<sequence length="411" mass="46709">MARRLILEEVINNIREQPETTPILALTKTYGKLWPHCEEARIEERKNEVSHHIAQSSHPQPFTHKPQQNSLQTNPQEAPLPLKIAILDSSFNPPTKAHVQLLLNSLTTSLYAPFTNKPVRIEFDACLLLYSTKNADKVAKNGDAGPVDRVLMMEDVAKYLNEIAEGKVTKEKTSDELNSSKVEKGPREISVDYKLSESRGNFDDNSNNETRSTANDAKFHSIQNIAVGITNSSRFTEKSRALLSYCSPTFSPSLYFILGFDTLIRLFSPRYYFDISSSLSFLFSNSYIIYAERDINDKIVENEFWRGNKWAKEYADKIYRVEIDDDVKNVSSTEVRRIVSELRAKEGAETGVKEERSERNNNSGNSNNVDIYDTNASSDKGCGFNNHVLRRHLMPLCIDSVTDFIIEEGLY</sequence>
<dbReference type="InterPro" id="IPR014729">
    <property type="entry name" value="Rossmann-like_a/b/a_fold"/>
</dbReference>
<dbReference type="AlphaFoldDB" id="A0A9N9G6J1"/>
<keyword evidence="3" id="KW-1185">Reference proteome</keyword>
<gene>
    <name evidence="2" type="ORF">PBRASI_LOCUS6817</name>
</gene>
<dbReference type="SUPFAM" id="SSF52374">
    <property type="entry name" value="Nucleotidylyl transferase"/>
    <property type="match status" value="1"/>
</dbReference>
<dbReference type="GO" id="GO:0005737">
    <property type="term" value="C:cytoplasm"/>
    <property type="evidence" value="ECO:0007669"/>
    <property type="project" value="TreeGrafter"/>
</dbReference>